<feature type="transmembrane region" description="Helical" evidence="1">
    <location>
        <begin position="64"/>
        <end position="86"/>
    </location>
</feature>
<evidence type="ECO:0000313" key="3">
    <source>
        <dbReference type="Proteomes" id="UP000789524"/>
    </source>
</evidence>
<sequence length="102" mass="11797">MVPFPQLRETDEQLSRSGRLMNIMVTRALQQRAVLAAVLLVLALLAALGAYRADVKSERLVHSLVYWLYITCSKILPSGLRVWFVLRCVWAFLYYKYENLCC</sequence>
<evidence type="ECO:0000313" key="2">
    <source>
        <dbReference type="EMBL" id="CAG9565042.1"/>
    </source>
</evidence>
<accession>A0A8J2QKY1</accession>
<organism evidence="2 3">
    <name type="scientific">Danaus chrysippus</name>
    <name type="common">African queen</name>
    <dbReference type="NCBI Taxonomy" id="151541"/>
    <lineage>
        <taxon>Eukaryota</taxon>
        <taxon>Metazoa</taxon>
        <taxon>Ecdysozoa</taxon>
        <taxon>Arthropoda</taxon>
        <taxon>Hexapoda</taxon>
        <taxon>Insecta</taxon>
        <taxon>Pterygota</taxon>
        <taxon>Neoptera</taxon>
        <taxon>Endopterygota</taxon>
        <taxon>Lepidoptera</taxon>
        <taxon>Glossata</taxon>
        <taxon>Ditrysia</taxon>
        <taxon>Papilionoidea</taxon>
        <taxon>Nymphalidae</taxon>
        <taxon>Danainae</taxon>
        <taxon>Danaini</taxon>
        <taxon>Danaina</taxon>
        <taxon>Danaus</taxon>
        <taxon>Anosia</taxon>
    </lineage>
</organism>
<dbReference type="Proteomes" id="UP000789524">
    <property type="component" value="Unassembled WGS sequence"/>
</dbReference>
<dbReference type="AlphaFoldDB" id="A0A8J2QKY1"/>
<reference evidence="2" key="1">
    <citation type="submission" date="2021-09" db="EMBL/GenBank/DDBJ databases">
        <authorList>
            <person name="Martin H S."/>
        </authorList>
    </citation>
    <scope>NUCLEOTIDE SEQUENCE</scope>
</reference>
<keyword evidence="1" id="KW-0472">Membrane</keyword>
<gene>
    <name evidence="2" type="ORF">DCHRY22_LOCUS5950</name>
</gene>
<keyword evidence="1" id="KW-1133">Transmembrane helix</keyword>
<proteinExistence type="predicted"/>
<dbReference type="EMBL" id="CAKASE010000052">
    <property type="protein sequence ID" value="CAG9565042.1"/>
    <property type="molecule type" value="Genomic_DNA"/>
</dbReference>
<keyword evidence="3" id="KW-1185">Reference proteome</keyword>
<comment type="caution">
    <text evidence="2">The sequence shown here is derived from an EMBL/GenBank/DDBJ whole genome shotgun (WGS) entry which is preliminary data.</text>
</comment>
<name>A0A8J2QKY1_9NEOP</name>
<evidence type="ECO:0000256" key="1">
    <source>
        <dbReference type="SAM" id="Phobius"/>
    </source>
</evidence>
<protein>
    <submittedName>
        <fullName evidence="2">(African queen) hypothetical protein</fullName>
    </submittedName>
</protein>
<feature type="transmembrane region" description="Helical" evidence="1">
    <location>
        <begin position="33"/>
        <end position="52"/>
    </location>
</feature>
<keyword evidence="1" id="KW-0812">Transmembrane</keyword>